<dbReference type="STRING" id="1094492.m02_10350"/>
<accession>N6VLI1</accession>
<dbReference type="HOGENOM" id="CLU_958656_0_0_5"/>
<dbReference type="EMBL" id="AGWB01000019">
    <property type="protein sequence ID" value="ENN91912.1"/>
    <property type="molecule type" value="Genomic_DNA"/>
</dbReference>
<dbReference type="Proteomes" id="UP000014026">
    <property type="component" value="Unassembled WGS sequence"/>
</dbReference>
<dbReference type="InterPro" id="IPR012332">
    <property type="entry name" value="Autotransporter_pectin_lyase_C"/>
</dbReference>
<reference evidence="1 2" key="1">
    <citation type="journal article" date="2013" name="PLoS Genet.">
        <title>A gene transfer agent and a dynamic repertoire of secretion systems hold the keys to the explosive radiation of the emerging pathogen Bartonella.</title>
        <authorList>
            <person name="Guy L."/>
            <person name="Nystedt B."/>
            <person name="Toft C."/>
            <person name="Zaremba-Niedzwiedzka K."/>
            <person name="Berglund E.C."/>
            <person name="Granberg F."/>
            <person name="Naslund K."/>
            <person name="Eriksson A.S."/>
            <person name="Andersson S.G."/>
        </authorList>
    </citation>
    <scope>NUCLEOTIDE SEQUENCE [LARGE SCALE GENOMIC DNA]</scope>
    <source>
        <strain evidence="2">m02</strain>
    </source>
</reference>
<evidence type="ECO:0000313" key="1">
    <source>
        <dbReference type="EMBL" id="ENN91912.1"/>
    </source>
</evidence>
<dbReference type="InterPro" id="IPR011050">
    <property type="entry name" value="Pectin_lyase_fold/virulence"/>
</dbReference>
<dbReference type="Gene3D" id="2.160.20.20">
    <property type="match status" value="1"/>
</dbReference>
<name>N6VLI1_9HYPH</name>
<dbReference type="PATRIC" id="fig|1094492.3.peg.1096"/>
<proteinExistence type="predicted"/>
<gene>
    <name evidence="1" type="ORF">m02_10350</name>
</gene>
<protein>
    <recommendedName>
        <fullName evidence="3">Right handed beta helix domain-containing protein</fullName>
    </recommendedName>
</protein>
<dbReference type="SUPFAM" id="SSF51126">
    <property type="entry name" value="Pectin lyase-like"/>
    <property type="match status" value="1"/>
</dbReference>
<sequence>MGSITIKSGAGNYGVKVGGTASATLMRTEIKGSGKGKGTGVIMESGGGMVMDGVWISDVTTGLEVKSGTLKMMGGTKITVKEDGTGLSVSGTAMATLMGAEIRGVGTGYGVYVGGGTVMMDRVWIEGVSEGVEVMGSGRLVMMGESTIIFTGGEGSYGVKVGETADATLMGTEIKGTGMGYGVYISGGAVMLSGVNISKVEKGVEVTNGRLKMNMGSITVKSGAGNGNYGVGVWVSGMATAHLTDVKIRGRVDRGRGCIWGVGRW</sequence>
<evidence type="ECO:0000313" key="2">
    <source>
        <dbReference type="Proteomes" id="UP000014026"/>
    </source>
</evidence>
<comment type="caution">
    <text evidence="1">The sequence shown here is derived from an EMBL/GenBank/DDBJ whole genome shotgun (WGS) entry which is preliminary data.</text>
</comment>
<evidence type="ECO:0008006" key="3">
    <source>
        <dbReference type="Google" id="ProtNLM"/>
    </source>
</evidence>
<organism evidence="1 2">
    <name type="scientific">Bartonella bovis m02</name>
    <dbReference type="NCBI Taxonomy" id="1094492"/>
    <lineage>
        <taxon>Bacteria</taxon>
        <taxon>Pseudomonadati</taxon>
        <taxon>Pseudomonadota</taxon>
        <taxon>Alphaproteobacteria</taxon>
        <taxon>Hyphomicrobiales</taxon>
        <taxon>Bartonellaceae</taxon>
        <taxon>Bartonella</taxon>
    </lineage>
</organism>
<dbReference type="AlphaFoldDB" id="N6VLI1"/>